<dbReference type="Proteomes" id="UP001165085">
    <property type="component" value="Unassembled WGS sequence"/>
</dbReference>
<name>A0A9W7EMR5_9STRA</name>
<reference evidence="3" key="1">
    <citation type="journal article" date="2023" name="Commun. Biol.">
        <title>Genome analysis of Parmales, the sister group of diatoms, reveals the evolutionary specialization of diatoms from phago-mixotrophs to photoautotrophs.</title>
        <authorList>
            <person name="Ban H."/>
            <person name="Sato S."/>
            <person name="Yoshikawa S."/>
            <person name="Yamada K."/>
            <person name="Nakamura Y."/>
            <person name="Ichinomiya M."/>
            <person name="Sato N."/>
            <person name="Blanc-Mathieu R."/>
            <person name="Endo H."/>
            <person name="Kuwata A."/>
            <person name="Ogata H."/>
        </authorList>
    </citation>
    <scope>NUCLEOTIDE SEQUENCE [LARGE SCALE GENOMIC DNA]</scope>
    <source>
        <strain evidence="3">NIES 3701</strain>
    </source>
</reference>
<evidence type="ECO:0000256" key="1">
    <source>
        <dbReference type="SAM" id="SignalP"/>
    </source>
</evidence>
<dbReference type="EMBL" id="BRXY01000314">
    <property type="protein sequence ID" value="GMH86449.1"/>
    <property type="molecule type" value="Genomic_DNA"/>
</dbReference>
<sequence>MLDHHHLRAYVLLVLLLVCIGEETFAKQRNSATPPSSNKLVEDTLELINPNRGFFRPDGPYFAQNLYTGEHNLQVALRPQLPNLRKNCSEPLLSDGQLIFKIGAQNYEGIPCLAFRVRRDYIEESAMDEALEADACIVNFKKPYATVSWFANCIPFPVRNATEYVYRVGLGDRGGEAIDKVKRGYIHKNKREKKLHDTLVANATVMLRNLESSTREGADFTLNEPLKNSPFFRNVTHSFQTCFEHISHDFLAPENCFSSTLSVTPVDKTGNGKWGKHRCTVSVTSGVRFPSLPWDEWGINRKGLRESLRELAPEMGKKLRWKRTGLSGAGKVSKADGGGVAEGKKAFQKLKPLPATTKHVVYEKPRFSRLVLDAVSVIPLTRQAGRGRPSAELALKSQLVSSLNSSVPLHMRDMNGFVLGREMRGWPAKDHGPFRDGLRGTGEFRFFTGDNHQRSLCWVFFGDVLSFSRTKKKTTLIEERLLIEQGGGDRKKVKALPKNLEEVNSQVNRVRGLIDENFVTKTAMGMGIRFRAKGLRFKLDFASLNSGQTKFHFGLGNDFDTNQKEKSDWNGF</sequence>
<feature type="signal peptide" evidence="1">
    <location>
        <begin position="1"/>
        <end position="21"/>
    </location>
</feature>
<protein>
    <submittedName>
        <fullName evidence="2">Uncharacterized protein</fullName>
    </submittedName>
</protein>
<keyword evidence="1" id="KW-0732">Signal</keyword>
<proteinExistence type="predicted"/>
<evidence type="ECO:0000313" key="3">
    <source>
        <dbReference type="Proteomes" id="UP001165085"/>
    </source>
</evidence>
<accession>A0A9W7EMR5</accession>
<feature type="chain" id="PRO_5040767183" evidence="1">
    <location>
        <begin position="22"/>
        <end position="572"/>
    </location>
</feature>
<gene>
    <name evidence="2" type="ORF">TrST_g3344</name>
</gene>
<dbReference type="OrthoDB" id="191730at2759"/>
<evidence type="ECO:0000313" key="2">
    <source>
        <dbReference type="EMBL" id="GMH86449.1"/>
    </source>
</evidence>
<organism evidence="2 3">
    <name type="scientific">Triparma strigata</name>
    <dbReference type="NCBI Taxonomy" id="1606541"/>
    <lineage>
        <taxon>Eukaryota</taxon>
        <taxon>Sar</taxon>
        <taxon>Stramenopiles</taxon>
        <taxon>Ochrophyta</taxon>
        <taxon>Bolidophyceae</taxon>
        <taxon>Parmales</taxon>
        <taxon>Triparmaceae</taxon>
        <taxon>Triparma</taxon>
    </lineage>
</organism>
<dbReference type="AlphaFoldDB" id="A0A9W7EMR5"/>
<keyword evidence="3" id="KW-1185">Reference proteome</keyword>
<comment type="caution">
    <text evidence="2">The sequence shown here is derived from an EMBL/GenBank/DDBJ whole genome shotgun (WGS) entry which is preliminary data.</text>
</comment>